<evidence type="ECO:0000313" key="2">
    <source>
        <dbReference type="Proteomes" id="UP000067476"/>
    </source>
</evidence>
<keyword evidence="2" id="KW-1185">Reference proteome</keyword>
<dbReference type="AlphaFoldDB" id="A0A0K1W0Z6"/>
<proteinExistence type="predicted"/>
<evidence type="ECO:0000313" key="1">
    <source>
        <dbReference type="EMBL" id="AKX33999.1"/>
    </source>
</evidence>
<gene>
    <name evidence="1" type="ORF">SLITO_v1c03450</name>
</gene>
<dbReference type="STRING" id="216942.SLITO_v1c03450"/>
<dbReference type="KEGG" id="sll:SLITO_v1c03450"/>
<accession>A0A0K1W0Z6</accession>
<dbReference type="RefSeq" id="WP_075058094.1">
    <property type="nucleotide sequence ID" value="NZ_CP012357.1"/>
</dbReference>
<protein>
    <submittedName>
        <fullName evidence="1">Uncharacterized protein</fullName>
    </submittedName>
</protein>
<dbReference type="Proteomes" id="UP000067476">
    <property type="component" value="Chromosome"/>
</dbReference>
<name>A0A0K1W0Z6_9MOLU</name>
<sequence>MRIKSDFYKEIEAEFKVISEKEHLGNGGNAMSNLSTKMFYLSKHQFNSFDDFDQALVTEIANTLQSLEDIIVKKAFEYQRLAKEAYKEDIDPQKWIDFAQKEASELSYDLYSEKELKYLRYFHIVWLTWIFCDAELKKLRTNVSRDLYHNIGSAEKDYVKKRSEIIKSKRSEDS</sequence>
<organism evidence="1 2">
    <name type="scientific">Spiroplasma litorale</name>
    <dbReference type="NCBI Taxonomy" id="216942"/>
    <lineage>
        <taxon>Bacteria</taxon>
        <taxon>Bacillati</taxon>
        <taxon>Mycoplasmatota</taxon>
        <taxon>Mollicutes</taxon>
        <taxon>Entomoplasmatales</taxon>
        <taxon>Spiroplasmataceae</taxon>
        <taxon>Spiroplasma</taxon>
    </lineage>
</organism>
<dbReference type="OrthoDB" id="389543at2"/>
<dbReference type="EMBL" id="CP012357">
    <property type="protein sequence ID" value="AKX33999.1"/>
    <property type="molecule type" value="Genomic_DNA"/>
</dbReference>
<dbReference type="PATRIC" id="fig|216942.3.peg.348"/>
<reference evidence="1 2" key="1">
    <citation type="journal article" date="2015" name="Genome Announc.">
        <title>Complete Genome Sequence of Spiroplasma litorale TN-1T (DSM 21781), a Bacterium Isolated from a Green-Eyed Horsefly (Tabanus nigrovittatus).</title>
        <authorList>
            <person name="Lo W.S."/>
            <person name="Lai Y.C."/>
            <person name="Lien Y.W."/>
            <person name="Wang T.H."/>
            <person name="Kuo C.H."/>
        </authorList>
    </citation>
    <scope>NUCLEOTIDE SEQUENCE [LARGE SCALE GENOMIC DNA]</scope>
    <source>
        <strain evidence="1 2">TN-1</strain>
    </source>
</reference>